<reference evidence="2 3" key="1">
    <citation type="submission" date="2021-06" db="EMBL/GenBank/DDBJ databases">
        <title>Caerostris extrusa draft genome.</title>
        <authorList>
            <person name="Kono N."/>
            <person name="Arakawa K."/>
        </authorList>
    </citation>
    <scope>NUCLEOTIDE SEQUENCE [LARGE SCALE GENOMIC DNA]</scope>
</reference>
<organism evidence="2 3">
    <name type="scientific">Caerostris extrusa</name>
    <name type="common">Bark spider</name>
    <name type="synonym">Caerostris bankana</name>
    <dbReference type="NCBI Taxonomy" id="172846"/>
    <lineage>
        <taxon>Eukaryota</taxon>
        <taxon>Metazoa</taxon>
        <taxon>Ecdysozoa</taxon>
        <taxon>Arthropoda</taxon>
        <taxon>Chelicerata</taxon>
        <taxon>Arachnida</taxon>
        <taxon>Araneae</taxon>
        <taxon>Araneomorphae</taxon>
        <taxon>Entelegynae</taxon>
        <taxon>Araneoidea</taxon>
        <taxon>Araneidae</taxon>
        <taxon>Caerostris</taxon>
    </lineage>
</organism>
<keyword evidence="1" id="KW-0472">Membrane</keyword>
<keyword evidence="1" id="KW-1133">Transmembrane helix</keyword>
<feature type="transmembrane region" description="Helical" evidence="1">
    <location>
        <begin position="17"/>
        <end position="36"/>
    </location>
</feature>
<sequence length="135" mass="15578">MFALNPKVDKSETANKVLVQVAGVIILTLIINANTIKLVMKLIRFNDITLVHRLSMGNAIACVTEIREKSVRICKSDWKYRRADWIWLLQKTKIIDPYKGGLYGDDPKMDSLFIPYGTCDDCMSSFYHILHLWKK</sequence>
<gene>
    <name evidence="2" type="primary">Slc9c1_0</name>
    <name evidence="2" type="ORF">CEXT_517751</name>
</gene>
<name>A0AAV4V7Q5_CAEEX</name>
<evidence type="ECO:0000313" key="3">
    <source>
        <dbReference type="Proteomes" id="UP001054945"/>
    </source>
</evidence>
<proteinExistence type="predicted"/>
<accession>A0AAV4V7Q5</accession>
<dbReference type="EMBL" id="BPLR01014056">
    <property type="protein sequence ID" value="GIY65971.1"/>
    <property type="molecule type" value="Genomic_DNA"/>
</dbReference>
<dbReference type="Proteomes" id="UP001054945">
    <property type="component" value="Unassembled WGS sequence"/>
</dbReference>
<evidence type="ECO:0000256" key="1">
    <source>
        <dbReference type="SAM" id="Phobius"/>
    </source>
</evidence>
<keyword evidence="1" id="KW-0812">Transmembrane</keyword>
<dbReference type="AlphaFoldDB" id="A0AAV4V7Q5"/>
<keyword evidence="3" id="KW-1185">Reference proteome</keyword>
<comment type="caution">
    <text evidence="2">The sequence shown here is derived from an EMBL/GenBank/DDBJ whole genome shotgun (WGS) entry which is preliminary data.</text>
</comment>
<evidence type="ECO:0000313" key="2">
    <source>
        <dbReference type="EMBL" id="GIY65971.1"/>
    </source>
</evidence>
<protein>
    <submittedName>
        <fullName evidence="2">Uncharacterized protein</fullName>
    </submittedName>
</protein>